<dbReference type="CDD" id="cd03801">
    <property type="entry name" value="GT4_PimA-like"/>
    <property type="match status" value="1"/>
</dbReference>
<dbReference type="STRING" id="45496.SAMN04488079_105129"/>
<dbReference type="RefSeq" id="WP_091712231.1">
    <property type="nucleotide sequence ID" value="NZ_FOSH01000005.1"/>
</dbReference>
<dbReference type="Proteomes" id="UP000198924">
    <property type="component" value="Unassembled WGS sequence"/>
</dbReference>
<accession>A0A1I3X080</accession>
<keyword evidence="3" id="KW-1185">Reference proteome</keyword>
<dbReference type="Pfam" id="PF00534">
    <property type="entry name" value="Glycos_transf_1"/>
    <property type="match status" value="1"/>
</dbReference>
<dbReference type="OrthoDB" id="9802524at2"/>
<protein>
    <submittedName>
        <fullName evidence="2">UDP-glucose:(Heptosyl)LPS alpha-1,3-glucosyltransferase</fullName>
    </submittedName>
</protein>
<evidence type="ECO:0000259" key="1">
    <source>
        <dbReference type="Pfam" id="PF00534"/>
    </source>
</evidence>
<name>A0A1I3X080_9GAMM</name>
<evidence type="ECO:0000313" key="3">
    <source>
        <dbReference type="Proteomes" id="UP000198924"/>
    </source>
</evidence>
<dbReference type="GO" id="GO:0016757">
    <property type="term" value="F:glycosyltransferase activity"/>
    <property type="evidence" value="ECO:0007669"/>
    <property type="project" value="InterPro"/>
</dbReference>
<reference evidence="3" key="1">
    <citation type="submission" date="2016-10" db="EMBL/GenBank/DDBJ databases">
        <authorList>
            <person name="Varghese N."/>
            <person name="Submissions S."/>
        </authorList>
    </citation>
    <scope>NUCLEOTIDE SEQUENCE [LARGE SCALE GENOMIC DNA]</scope>
    <source>
        <strain evidence="3">DSM 11578</strain>
    </source>
</reference>
<keyword evidence="2" id="KW-0808">Transferase</keyword>
<gene>
    <name evidence="2" type="ORF">SAMN04488079_105129</name>
</gene>
<evidence type="ECO:0000313" key="2">
    <source>
        <dbReference type="EMBL" id="SFK12607.1"/>
    </source>
</evidence>
<feature type="domain" description="Glycosyl transferase family 1" evidence="1">
    <location>
        <begin position="185"/>
        <end position="347"/>
    </location>
</feature>
<dbReference type="SUPFAM" id="SSF53756">
    <property type="entry name" value="UDP-Glycosyltransferase/glycogen phosphorylase"/>
    <property type="match status" value="1"/>
</dbReference>
<dbReference type="InterPro" id="IPR001296">
    <property type="entry name" value="Glyco_trans_1"/>
</dbReference>
<dbReference type="EMBL" id="FOSH01000005">
    <property type="protein sequence ID" value="SFK12607.1"/>
    <property type="molecule type" value="Genomic_DNA"/>
</dbReference>
<dbReference type="PANTHER" id="PTHR12526">
    <property type="entry name" value="GLYCOSYLTRANSFERASE"/>
    <property type="match status" value="1"/>
</dbReference>
<dbReference type="Gene3D" id="3.40.50.2000">
    <property type="entry name" value="Glycogen Phosphorylase B"/>
    <property type="match status" value="2"/>
</dbReference>
<sequence length="378" mass="42821">MKYAVCLYKFFPFGGLARDFMNIMQCCLQADDTVDVYVMEWQGDVPEQFNVHIIETKGWSNHAKLQSYIDQLLPQLHQQNYDLVIGFNKMPGLDVYYAADPCYIDRIKSHPLYALLQFSGRVKFYKACEEAVFGRQSNTVSMMISDVQQALFEQHYQTPKNRLISLPPGIDRDRQRPANAEHIRQQVRAEFNIAQDEWLVLMVGTGFKTKGVDRAIAALARLPDKLKNKTKLMIIGDGDNRYLQRQAQQASIAQQVTFLGGRSDIPRFLLAADLLIHPARKENTGTVILEAMVAGLPSLVSDVCGYTKHVTKADAGRVIKGAENAEKTALDLAEMLDKDKLQYWSKQALHYAAIEDLYSMPRQAAAVITSRAKQKRKK</sequence>
<proteinExistence type="predicted"/>
<dbReference type="PANTHER" id="PTHR12526:SF641">
    <property type="entry name" value="LIPOPOLYSACCHARIDE CORE BIOSYNTHESIS PROTEIN RFAG"/>
    <property type="match status" value="1"/>
</dbReference>
<organism evidence="2 3">
    <name type="scientific">Methylophaga sulfidovorans</name>
    <dbReference type="NCBI Taxonomy" id="45496"/>
    <lineage>
        <taxon>Bacteria</taxon>
        <taxon>Pseudomonadati</taxon>
        <taxon>Pseudomonadota</taxon>
        <taxon>Gammaproteobacteria</taxon>
        <taxon>Thiotrichales</taxon>
        <taxon>Piscirickettsiaceae</taxon>
        <taxon>Methylophaga</taxon>
    </lineage>
</organism>
<dbReference type="GO" id="GO:1901135">
    <property type="term" value="P:carbohydrate derivative metabolic process"/>
    <property type="evidence" value="ECO:0007669"/>
    <property type="project" value="UniProtKB-ARBA"/>
</dbReference>
<dbReference type="AlphaFoldDB" id="A0A1I3X080"/>